<keyword evidence="3" id="KW-1185">Reference proteome</keyword>
<feature type="transmembrane region" description="Helical" evidence="1">
    <location>
        <begin position="76"/>
        <end position="97"/>
    </location>
</feature>
<dbReference type="RefSeq" id="WP_150939055.1">
    <property type="nucleotide sequence ID" value="NZ_WAAT01000044.1"/>
</dbReference>
<evidence type="ECO:0000313" key="2">
    <source>
        <dbReference type="EMBL" id="KAB1067764.1"/>
    </source>
</evidence>
<evidence type="ECO:0000313" key="3">
    <source>
        <dbReference type="Proteomes" id="UP000441333"/>
    </source>
</evidence>
<evidence type="ECO:0000256" key="1">
    <source>
        <dbReference type="SAM" id="Phobius"/>
    </source>
</evidence>
<dbReference type="Proteomes" id="UP000441333">
    <property type="component" value="Unassembled WGS sequence"/>
</dbReference>
<name>A0A6N6MDG8_9FLAO</name>
<protein>
    <recommendedName>
        <fullName evidence="4">Phage holin family protein</fullName>
    </recommendedName>
</protein>
<dbReference type="EMBL" id="WAAT01000044">
    <property type="protein sequence ID" value="KAB1067764.1"/>
    <property type="molecule type" value="Genomic_DNA"/>
</dbReference>
<keyword evidence="1" id="KW-0812">Transmembrane</keyword>
<keyword evidence="1" id="KW-1133">Transmembrane helix</keyword>
<reference evidence="2 3" key="1">
    <citation type="submission" date="2019-09" db="EMBL/GenBank/DDBJ databases">
        <authorList>
            <person name="Cao W.R."/>
        </authorList>
    </citation>
    <scope>NUCLEOTIDE SEQUENCE [LARGE SCALE GENOMIC DNA]</scope>
    <source>
        <strain evidence="2 3">B1N29</strain>
    </source>
</reference>
<feature type="transmembrane region" description="Helical" evidence="1">
    <location>
        <begin position="43"/>
        <end position="70"/>
    </location>
</feature>
<proteinExistence type="predicted"/>
<organism evidence="2 3">
    <name type="scientific">Pseudotamlana haliotis</name>
    <dbReference type="NCBI Taxonomy" id="2614804"/>
    <lineage>
        <taxon>Bacteria</taxon>
        <taxon>Pseudomonadati</taxon>
        <taxon>Bacteroidota</taxon>
        <taxon>Flavobacteriia</taxon>
        <taxon>Flavobacteriales</taxon>
        <taxon>Flavobacteriaceae</taxon>
        <taxon>Pseudotamlana</taxon>
    </lineage>
</organism>
<sequence length="115" mass="12887">MGLIDAINETNTKAVHMSERYVKESYTFHRLKIFKEITVSISLVFKLVVIGGFGLIATLLAAMGLALLIGKMIANYPLGFLIVGGLFMVVSIIAYLFRRHFNDMVVKKLSKPFFN</sequence>
<accession>A0A6N6MDG8</accession>
<comment type="caution">
    <text evidence="2">The sequence shown here is derived from an EMBL/GenBank/DDBJ whole genome shotgun (WGS) entry which is preliminary data.</text>
</comment>
<keyword evidence="1" id="KW-0472">Membrane</keyword>
<dbReference type="AlphaFoldDB" id="A0A6N6MDG8"/>
<evidence type="ECO:0008006" key="4">
    <source>
        <dbReference type="Google" id="ProtNLM"/>
    </source>
</evidence>
<gene>
    <name evidence="2" type="ORF">F6U93_09170</name>
</gene>